<dbReference type="Gene3D" id="1.10.1240.10">
    <property type="entry name" value="Methionine synthase domain"/>
    <property type="match status" value="1"/>
</dbReference>
<gene>
    <name evidence="5" type="ORF">S03H2_32299</name>
</gene>
<dbReference type="InterPro" id="IPR036594">
    <property type="entry name" value="Meth_synthase_dom"/>
</dbReference>
<dbReference type="GO" id="GO:0046653">
    <property type="term" value="P:tetrahydrofolate metabolic process"/>
    <property type="evidence" value="ECO:0007669"/>
    <property type="project" value="TreeGrafter"/>
</dbReference>
<feature type="non-terminal residue" evidence="5">
    <location>
        <position position="181"/>
    </location>
</feature>
<keyword evidence="1" id="KW-0479">Metal-binding</keyword>
<dbReference type="InterPro" id="IPR006158">
    <property type="entry name" value="Cobalamin-bd"/>
</dbReference>
<accession>X1GAF3</accession>
<dbReference type="PROSITE" id="PS51337">
    <property type="entry name" value="B12_BINDING_NTER"/>
    <property type="match status" value="1"/>
</dbReference>
<name>X1GAF3_9ZZZZ</name>
<proteinExistence type="predicted"/>
<dbReference type="GO" id="GO:0050667">
    <property type="term" value="P:homocysteine metabolic process"/>
    <property type="evidence" value="ECO:0007669"/>
    <property type="project" value="TreeGrafter"/>
</dbReference>
<dbReference type="GO" id="GO:0005829">
    <property type="term" value="C:cytosol"/>
    <property type="evidence" value="ECO:0007669"/>
    <property type="project" value="TreeGrafter"/>
</dbReference>
<organism evidence="5">
    <name type="scientific">marine sediment metagenome</name>
    <dbReference type="NCBI Taxonomy" id="412755"/>
    <lineage>
        <taxon>unclassified sequences</taxon>
        <taxon>metagenomes</taxon>
        <taxon>ecological metagenomes</taxon>
    </lineage>
</organism>
<evidence type="ECO:0000259" key="3">
    <source>
        <dbReference type="PROSITE" id="PS51332"/>
    </source>
</evidence>
<evidence type="ECO:0000256" key="1">
    <source>
        <dbReference type="ARBA" id="ARBA00022723"/>
    </source>
</evidence>
<sequence length="181" mass="18820">MSDYSNLIQAILEGNYVKCVELTNEALDEGASPQDIVSSGLQAGMLIVGDKFSAGDFFIPDMLLAARAVTRAMEAIRPRLSDSGMPALGRVVIGTVSGDIHDIGKSLVAMFLRGAGFEVFDLGTDVPSDTFVTAVKEHDPDIVGISALVTTTMPGMQHVIAALDSAALLSQVKVIVGGAPG</sequence>
<dbReference type="Gene3D" id="3.40.50.280">
    <property type="entry name" value="Cobalamin-binding domain"/>
    <property type="match status" value="1"/>
</dbReference>
<dbReference type="SUPFAM" id="SSF52242">
    <property type="entry name" value="Cobalamin (vitamin B12)-binding domain"/>
    <property type="match status" value="1"/>
</dbReference>
<dbReference type="EMBL" id="BARU01019624">
    <property type="protein sequence ID" value="GAH54891.1"/>
    <property type="molecule type" value="Genomic_DNA"/>
</dbReference>
<dbReference type="AlphaFoldDB" id="X1GAF3"/>
<dbReference type="PANTHER" id="PTHR45833">
    <property type="entry name" value="METHIONINE SYNTHASE"/>
    <property type="match status" value="1"/>
</dbReference>
<dbReference type="GO" id="GO:0031419">
    <property type="term" value="F:cobalamin binding"/>
    <property type="evidence" value="ECO:0007669"/>
    <property type="project" value="InterPro"/>
</dbReference>
<evidence type="ECO:0000259" key="4">
    <source>
        <dbReference type="PROSITE" id="PS51337"/>
    </source>
</evidence>
<dbReference type="PROSITE" id="PS51332">
    <property type="entry name" value="B12_BINDING"/>
    <property type="match status" value="1"/>
</dbReference>
<dbReference type="GO" id="GO:0008705">
    <property type="term" value="F:methionine synthase activity"/>
    <property type="evidence" value="ECO:0007669"/>
    <property type="project" value="TreeGrafter"/>
</dbReference>
<evidence type="ECO:0000256" key="2">
    <source>
        <dbReference type="ARBA" id="ARBA00023285"/>
    </source>
</evidence>
<dbReference type="PANTHER" id="PTHR45833:SF1">
    <property type="entry name" value="METHIONINE SYNTHASE"/>
    <property type="match status" value="1"/>
</dbReference>
<comment type="caution">
    <text evidence="5">The sequence shown here is derived from an EMBL/GenBank/DDBJ whole genome shotgun (WGS) entry which is preliminary data.</text>
</comment>
<feature type="domain" description="B12-binding" evidence="3">
    <location>
        <begin position="88"/>
        <end position="181"/>
    </location>
</feature>
<dbReference type="Pfam" id="PF02607">
    <property type="entry name" value="B12-binding_2"/>
    <property type="match status" value="1"/>
</dbReference>
<feature type="domain" description="B12-binding N-terminal" evidence="4">
    <location>
        <begin position="1"/>
        <end position="88"/>
    </location>
</feature>
<dbReference type="GO" id="GO:0046872">
    <property type="term" value="F:metal ion binding"/>
    <property type="evidence" value="ECO:0007669"/>
    <property type="project" value="UniProtKB-KW"/>
</dbReference>
<dbReference type="SUPFAM" id="SSF47644">
    <property type="entry name" value="Methionine synthase domain"/>
    <property type="match status" value="1"/>
</dbReference>
<keyword evidence="2" id="KW-0170">Cobalt</keyword>
<protein>
    <recommendedName>
        <fullName evidence="6">B12-binding domain-containing protein</fullName>
    </recommendedName>
</protein>
<dbReference type="InterPro" id="IPR050554">
    <property type="entry name" value="Met_Synthase/Corrinoid"/>
</dbReference>
<dbReference type="Pfam" id="PF02310">
    <property type="entry name" value="B12-binding"/>
    <property type="match status" value="1"/>
</dbReference>
<evidence type="ECO:0000313" key="5">
    <source>
        <dbReference type="EMBL" id="GAH54891.1"/>
    </source>
</evidence>
<dbReference type="InterPro" id="IPR036724">
    <property type="entry name" value="Cobalamin-bd_sf"/>
</dbReference>
<dbReference type="SMART" id="SM01018">
    <property type="entry name" value="B12-binding_2"/>
    <property type="match status" value="1"/>
</dbReference>
<evidence type="ECO:0008006" key="6">
    <source>
        <dbReference type="Google" id="ProtNLM"/>
    </source>
</evidence>
<dbReference type="CDD" id="cd02070">
    <property type="entry name" value="corrinoid_protein_B12-BD"/>
    <property type="match status" value="1"/>
</dbReference>
<reference evidence="5" key="1">
    <citation type="journal article" date="2014" name="Front. Microbiol.">
        <title>High frequency of phylogenetically diverse reductive dehalogenase-homologous genes in deep subseafloor sedimentary metagenomes.</title>
        <authorList>
            <person name="Kawai M."/>
            <person name="Futagami T."/>
            <person name="Toyoda A."/>
            <person name="Takaki Y."/>
            <person name="Nishi S."/>
            <person name="Hori S."/>
            <person name="Arai W."/>
            <person name="Tsubouchi T."/>
            <person name="Morono Y."/>
            <person name="Uchiyama I."/>
            <person name="Ito T."/>
            <person name="Fujiyama A."/>
            <person name="Inagaki F."/>
            <person name="Takami H."/>
        </authorList>
    </citation>
    <scope>NUCLEOTIDE SEQUENCE</scope>
    <source>
        <strain evidence="5">Expedition CK06-06</strain>
    </source>
</reference>
<dbReference type="InterPro" id="IPR003759">
    <property type="entry name" value="Cbl-bd_cap"/>
</dbReference>